<feature type="compositionally biased region" description="Acidic residues" evidence="2">
    <location>
        <begin position="57"/>
        <end position="74"/>
    </location>
</feature>
<dbReference type="Proteomes" id="UP000789595">
    <property type="component" value="Unassembled WGS sequence"/>
</dbReference>
<evidence type="ECO:0000313" key="5">
    <source>
        <dbReference type="EMBL" id="CAE0693333.1"/>
    </source>
</evidence>
<dbReference type="InterPro" id="IPR050318">
    <property type="entry name" value="DENR/SUI1_TIF"/>
</dbReference>
<dbReference type="SUPFAM" id="SSF55159">
    <property type="entry name" value="eIF1-like"/>
    <property type="match status" value="1"/>
</dbReference>
<dbReference type="PROSITE" id="PS50296">
    <property type="entry name" value="SUI1"/>
    <property type="match status" value="1"/>
</dbReference>
<dbReference type="EMBL" id="HBIW01010280">
    <property type="protein sequence ID" value="CAE0693332.1"/>
    <property type="molecule type" value="Transcribed_RNA"/>
</dbReference>
<reference evidence="7" key="2">
    <citation type="submission" date="2021-11" db="EMBL/GenBank/DDBJ databases">
        <authorList>
            <consortium name="Genoscope - CEA"/>
            <person name="William W."/>
        </authorList>
    </citation>
    <scope>NUCLEOTIDE SEQUENCE</scope>
</reference>
<evidence type="ECO:0000256" key="2">
    <source>
        <dbReference type="SAM" id="MobiDB-lite"/>
    </source>
</evidence>
<dbReference type="InterPro" id="IPR048517">
    <property type="entry name" value="DENR_N"/>
</dbReference>
<dbReference type="InterPro" id="IPR036877">
    <property type="entry name" value="SUI1_dom_sf"/>
</dbReference>
<accession>A0A6S8TGH9</accession>
<dbReference type="PANTHER" id="PTHR12789">
    <property type="entry name" value="DENSITY-REGULATED PROTEIN HOMOLOG"/>
    <property type="match status" value="1"/>
</dbReference>
<sequence>MASYDEALQKMYSDRLTRFYRNYDEAKVASVPTLLQKYKGKEEQLLAAMVKKYGPEPEPEDDAADAAATDEEDDEHPRVAPGKNADGADDDEELAQPAPEEPESDGEDKVPIYCPLNGLPPEYCEYYPDYDKTRPWIAEHCPHLLKGEDEAGDVGKKGKRGGGVIKKKTISADKQKVIISKEVRNKKKAVTSVEGLETFSVKLKDAAKVFGKKFAASSSVKEKDSGGQEIVIQGDVIWDLPALLEKEYKIPKSKIFEREKGGKLSKVR</sequence>
<dbReference type="PANTHER" id="PTHR12789:SF0">
    <property type="entry name" value="DENSITY-REGULATED PROTEIN"/>
    <property type="match status" value="1"/>
</dbReference>
<dbReference type="GO" id="GO:0002188">
    <property type="term" value="P:translation reinitiation"/>
    <property type="evidence" value="ECO:0007669"/>
    <property type="project" value="TreeGrafter"/>
</dbReference>
<name>A0A6S8TGH9_9STRA</name>
<dbReference type="EMBL" id="HBIW01010282">
    <property type="protein sequence ID" value="CAE0693334.1"/>
    <property type="molecule type" value="Transcribed_RNA"/>
</dbReference>
<protein>
    <recommendedName>
        <fullName evidence="3">SUI1 domain-containing protein</fullName>
    </recommendedName>
</protein>
<keyword evidence="8" id="KW-1185">Reference proteome</keyword>
<dbReference type="InterPro" id="IPR001950">
    <property type="entry name" value="SUI1"/>
</dbReference>
<comment type="similarity">
    <text evidence="1">Belongs to the DENR family.</text>
</comment>
<evidence type="ECO:0000313" key="4">
    <source>
        <dbReference type="EMBL" id="CAE0693332.1"/>
    </source>
</evidence>
<proteinExistence type="inferred from homology"/>
<feature type="region of interest" description="Disordered" evidence="2">
    <location>
        <begin position="49"/>
        <end position="112"/>
    </location>
</feature>
<feature type="compositionally biased region" description="Acidic residues" evidence="2">
    <location>
        <begin position="87"/>
        <end position="106"/>
    </location>
</feature>
<evidence type="ECO:0000313" key="7">
    <source>
        <dbReference type="EMBL" id="CAH0371441.1"/>
    </source>
</evidence>
<dbReference type="CDD" id="cd11607">
    <property type="entry name" value="DENR_C"/>
    <property type="match status" value="1"/>
</dbReference>
<dbReference type="EMBL" id="HBIW01010281">
    <property type="protein sequence ID" value="CAE0693333.1"/>
    <property type="molecule type" value="Transcribed_RNA"/>
</dbReference>
<dbReference type="Gene3D" id="3.30.780.10">
    <property type="entry name" value="SUI1-like domain"/>
    <property type="match status" value="1"/>
</dbReference>
<evidence type="ECO:0000259" key="3">
    <source>
        <dbReference type="PROSITE" id="PS50296"/>
    </source>
</evidence>
<organism evidence="5">
    <name type="scientific">Pelagomonas calceolata</name>
    <dbReference type="NCBI Taxonomy" id="35677"/>
    <lineage>
        <taxon>Eukaryota</taxon>
        <taxon>Sar</taxon>
        <taxon>Stramenopiles</taxon>
        <taxon>Ochrophyta</taxon>
        <taxon>Pelagophyceae</taxon>
        <taxon>Pelagomonadales</taxon>
        <taxon>Pelagomonadaceae</taxon>
        <taxon>Pelagomonas</taxon>
    </lineage>
</organism>
<dbReference type="OrthoDB" id="277199at2759"/>
<evidence type="ECO:0000313" key="6">
    <source>
        <dbReference type="EMBL" id="CAE0693334.1"/>
    </source>
</evidence>
<dbReference type="AlphaFoldDB" id="A0A6S8TGH9"/>
<reference evidence="5" key="1">
    <citation type="submission" date="2021-01" db="EMBL/GenBank/DDBJ databases">
        <authorList>
            <person name="Corre E."/>
            <person name="Pelletier E."/>
            <person name="Niang G."/>
            <person name="Scheremetjew M."/>
            <person name="Finn R."/>
            <person name="Kale V."/>
            <person name="Holt S."/>
            <person name="Cochrane G."/>
            <person name="Meng A."/>
            <person name="Brown T."/>
            <person name="Cohen L."/>
        </authorList>
    </citation>
    <scope>NUCLEOTIDE SEQUENCE</scope>
    <source>
        <strain evidence="5">CCMP1756</strain>
    </source>
</reference>
<feature type="domain" description="SUI1" evidence="3">
    <location>
        <begin position="177"/>
        <end position="248"/>
    </location>
</feature>
<dbReference type="Pfam" id="PF21023">
    <property type="entry name" value="DENR_N"/>
    <property type="match status" value="1"/>
</dbReference>
<dbReference type="InterPro" id="IPR046447">
    <property type="entry name" value="DENR_C"/>
</dbReference>
<evidence type="ECO:0000256" key="1">
    <source>
        <dbReference type="ARBA" id="ARBA00007514"/>
    </source>
</evidence>
<evidence type="ECO:0000313" key="8">
    <source>
        <dbReference type="Proteomes" id="UP000789595"/>
    </source>
</evidence>
<dbReference type="Pfam" id="PF01253">
    <property type="entry name" value="SUI1"/>
    <property type="match status" value="1"/>
</dbReference>
<dbReference type="EMBL" id="CAKKNE010000003">
    <property type="protein sequence ID" value="CAH0371441.1"/>
    <property type="molecule type" value="Genomic_DNA"/>
</dbReference>
<dbReference type="GO" id="GO:0003743">
    <property type="term" value="F:translation initiation factor activity"/>
    <property type="evidence" value="ECO:0007669"/>
    <property type="project" value="InterPro"/>
</dbReference>
<dbReference type="GO" id="GO:0003729">
    <property type="term" value="F:mRNA binding"/>
    <property type="evidence" value="ECO:0007669"/>
    <property type="project" value="TreeGrafter"/>
</dbReference>
<dbReference type="GO" id="GO:0001731">
    <property type="term" value="P:formation of translation preinitiation complex"/>
    <property type="evidence" value="ECO:0007669"/>
    <property type="project" value="TreeGrafter"/>
</dbReference>
<gene>
    <name evidence="4" type="ORF">PCAL00307_LOCUS8768</name>
    <name evidence="5" type="ORF">PCAL00307_LOCUS8769</name>
    <name evidence="6" type="ORF">PCAL00307_LOCUS8770</name>
    <name evidence="7" type="ORF">PECAL_3P13850</name>
</gene>